<dbReference type="EMBL" id="JANTYZ010000011">
    <property type="protein sequence ID" value="MCS3866324.1"/>
    <property type="molecule type" value="Genomic_DNA"/>
</dbReference>
<accession>A0A9X2U3R6</accession>
<dbReference type="Proteomes" id="UP001155034">
    <property type="component" value="Unassembled WGS sequence"/>
</dbReference>
<dbReference type="AlphaFoldDB" id="A0A9X2U3R6"/>
<protein>
    <submittedName>
        <fullName evidence="1">Uncharacterized protein</fullName>
    </submittedName>
</protein>
<evidence type="ECO:0000313" key="1">
    <source>
        <dbReference type="EMBL" id="MCS3866324.1"/>
    </source>
</evidence>
<sequence>MSLPDNLLQKIAYVLEDEDSIGADLVHYGGNSVGATFIQEHLSEEHLPRLILNSKNDESSVVMRLLEHRYHVWHTDHKTYVHRIPEGYDPKEILLEHVADNYPENLLDSFPEVEVTEYKKPADYDTFRVRHSVVVPKDDFSSDTKEWFEKSEVGEYCLPFRVVWETYKHRRIVRHYEVEVPDGFESYSEDEKLQWCHDKAHDLFGTHKTLSETEEARGVDQIRIEHIEEAGFVDENGSRHKIHRTESK</sequence>
<comment type="caution">
    <text evidence="1">The sequence shown here is derived from an EMBL/GenBank/DDBJ whole genome shotgun (WGS) entry which is preliminary data.</text>
</comment>
<organism evidence="1 2">
    <name type="scientific">Salinibacter ruber</name>
    <dbReference type="NCBI Taxonomy" id="146919"/>
    <lineage>
        <taxon>Bacteria</taxon>
        <taxon>Pseudomonadati</taxon>
        <taxon>Rhodothermota</taxon>
        <taxon>Rhodothermia</taxon>
        <taxon>Rhodothermales</taxon>
        <taxon>Salinibacteraceae</taxon>
        <taxon>Salinibacter</taxon>
    </lineage>
</organism>
<evidence type="ECO:0000313" key="2">
    <source>
        <dbReference type="Proteomes" id="UP001155034"/>
    </source>
</evidence>
<gene>
    <name evidence="1" type="ORF">GGP82_002897</name>
</gene>
<dbReference type="RefSeq" id="WP_259083997.1">
    <property type="nucleotide sequence ID" value="NZ_JANTYZ010000011.1"/>
</dbReference>
<name>A0A9X2U3R6_9BACT</name>
<reference evidence="1" key="1">
    <citation type="submission" date="2022-08" db="EMBL/GenBank/DDBJ databases">
        <title>Genomic Encyclopedia of Type Strains, Phase V (KMG-V): Genome sequencing to study the core and pangenomes of soil and plant-associated prokaryotes.</title>
        <authorList>
            <person name="Whitman W."/>
        </authorList>
    </citation>
    <scope>NUCLEOTIDE SEQUENCE</scope>
    <source>
        <strain evidence="1">SP2016B</strain>
    </source>
</reference>
<proteinExistence type="predicted"/>